<comment type="caution">
    <text evidence="4">The sequence shown here is derived from an EMBL/GenBank/DDBJ whole genome shotgun (WGS) entry which is preliminary data.</text>
</comment>
<dbReference type="Pfam" id="PF00144">
    <property type="entry name" value="Beta-lactamase"/>
    <property type="match status" value="1"/>
</dbReference>
<feature type="domain" description="Beta-lactamase-related" evidence="3">
    <location>
        <begin position="87"/>
        <end position="359"/>
    </location>
</feature>
<sequence length="380" mass="41425">MKRIISLLFAACLILAACAVQGPAQAPREAVSAASEVSIASGQPEPESDLEPEPEADNSWQLDAPQSHGMDPALFEQLHAVLAGSQIYAMVTAKDGVLIDEYYQEGYDESSVFALHSCSKSFTGALVGIAIEQGYFGGVDDLLSDYLPQVASLEEGKRQLTLRHLLTHTSGLEWYEWGGGYSNWREFQSAENWVAYILGRSLVAQPGTLFNYSTGNTHLLSAALTAATGMDELQYAEENLFGPLGMESVEWGRDPQGICDGGNGISMSARDAARFGQLYLQGGSWQGQQLVPANWVEASTSVQNPGPGGRTGQYGYQWWINSFGAKNYDTYFAFGAWGQYIFVVPELELVTVIASNYPNDSYAPWPYFTDYVLAAYREGA</sequence>
<protein>
    <submittedName>
        <fullName evidence="4">CubicO group peptidase (Beta-lactamase class C family)</fullName>
    </submittedName>
</protein>
<keyword evidence="2" id="KW-0732">Signal</keyword>
<dbReference type="PANTHER" id="PTHR43283">
    <property type="entry name" value="BETA-LACTAMASE-RELATED"/>
    <property type="match status" value="1"/>
</dbReference>
<feature type="region of interest" description="Disordered" evidence="1">
    <location>
        <begin position="35"/>
        <end position="63"/>
    </location>
</feature>
<keyword evidence="5" id="KW-1185">Reference proteome</keyword>
<dbReference type="Proteomes" id="UP000294682">
    <property type="component" value="Unassembled WGS sequence"/>
</dbReference>
<evidence type="ECO:0000259" key="3">
    <source>
        <dbReference type="Pfam" id="PF00144"/>
    </source>
</evidence>
<dbReference type="RefSeq" id="WP_132084375.1">
    <property type="nucleotide sequence ID" value="NZ_SLUK01000004.1"/>
</dbReference>
<reference evidence="4 5" key="1">
    <citation type="submission" date="2019-03" db="EMBL/GenBank/DDBJ databases">
        <title>Genomic Encyclopedia of Type Strains, Phase IV (KMG-IV): sequencing the most valuable type-strain genomes for metagenomic binning, comparative biology and taxonomic classification.</title>
        <authorList>
            <person name="Goeker M."/>
        </authorList>
    </citation>
    <scope>NUCLEOTIDE SEQUENCE [LARGE SCALE GENOMIC DNA]</scope>
    <source>
        <strain evidence="4 5">DSM 100433</strain>
    </source>
</reference>
<dbReference type="AlphaFoldDB" id="A0A9X8Y8F0"/>
<dbReference type="Gene3D" id="3.40.710.10">
    <property type="entry name" value="DD-peptidase/beta-lactamase superfamily"/>
    <property type="match status" value="1"/>
</dbReference>
<feature type="signal peptide" evidence="2">
    <location>
        <begin position="1"/>
        <end position="26"/>
    </location>
</feature>
<feature type="chain" id="PRO_5040767702" evidence="2">
    <location>
        <begin position="27"/>
        <end position="380"/>
    </location>
</feature>
<evidence type="ECO:0000313" key="5">
    <source>
        <dbReference type="Proteomes" id="UP000294682"/>
    </source>
</evidence>
<feature type="compositionally biased region" description="Low complexity" evidence="1">
    <location>
        <begin position="35"/>
        <end position="45"/>
    </location>
</feature>
<organism evidence="4 5">
    <name type="scientific">Harryflintia acetispora</name>
    <dbReference type="NCBI Taxonomy" id="1849041"/>
    <lineage>
        <taxon>Bacteria</taxon>
        <taxon>Bacillati</taxon>
        <taxon>Bacillota</taxon>
        <taxon>Clostridia</taxon>
        <taxon>Eubacteriales</taxon>
        <taxon>Oscillospiraceae</taxon>
        <taxon>Harryflintia</taxon>
    </lineage>
</organism>
<dbReference type="InterPro" id="IPR012338">
    <property type="entry name" value="Beta-lactam/transpept-like"/>
</dbReference>
<dbReference type="SUPFAM" id="SSF56601">
    <property type="entry name" value="beta-lactamase/transpeptidase-like"/>
    <property type="match status" value="1"/>
</dbReference>
<name>A0A9X8Y8F0_9FIRM</name>
<dbReference type="EMBL" id="SLUK01000004">
    <property type="protein sequence ID" value="TCL43798.1"/>
    <property type="molecule type" value="Genomic_DNA"/>
</dbReference>
<accession>A0A9X8Y8F0</accession>
<dbReference type="InterPro" id="IPR050789">
    <property type="entry name" value="Diverse_Enzym_Activities"/>
</dbReference>
<dbReference type="PROSITE" id="PS51257">
    <property type="entry name" value="PROKAR_LIPOPROTEIN"/>
    <property type="match status" value="1"/>
</dbReference>
<evidence type="ECO:0000256" key="1">
    <source>
        <dbReference type="SAM" id="MobiDB-lite"/>
    </source>
</evidence>
<proteinExistence type="predicted"/>
<gene>
    <name evidence="4" type="ORF">EDD78_104136</name>
</gene>
<feature type="compositionally biased region" description="Acidic residues" evidence="1">
    <location>
        <begin position="46"/>
        <end position="56"/>
    </location>
</feature>
<evidence type="ECO:0000313" key="4">
    <source>
        <dbReference type="EMBL" id="TCL43798.1"/>
    </source>
</evidence>
<dbReference type="PANTHER" id="PTHR43283:SF7">
    <property type="entry name" value="BETA-LACTAMASE-RELATED DOMAIN-CONTAINING PROTEIN"/>
    <property type="match status" value="1"/>
</dbReference>
<dbReference type="InterPro" id="IPR001466">
    <property type="entry name" value="Beta-lactam-related"/>
</dbReference>
<evidence type="ECO:0000256" key="2">
    <source>
        <dbReference type="SAM" id="SignalP"/>
    </source>
</evidence>